<evidence type="ECO:0000256" key="8">
    <source>
        <dbReference type="ARBA" id="ARBA00022989"/>
    </source>
</evidence>
<dbReference type="SUPFAM" id="SSF81324">
    <property type="entry name" value="Voltage-gated potassium channels"/>
    <property type="match status" value="2"/>
</dbReference>
<evidence type="ECO:0000256" key="2">
    <source>
        <dbReference type="ARBA" id="ARBA00006666"/>
    </source>
</evidence>
<keyword evidence="3 12" id="KW-0813">Transport</keyword>
<reference evidence="15" key="1">
    <citation type="submission" date="2016-07" db="EMBL/GenBank/DDBJ databases">
        <authorList>
            <person name="Bretaudeau A."/>
        </authorList>
    </citation>
    <scope>NUCLEOTIDE SEQUENCE</scope>
    <source>
        <strain evidence="15">Rice</strain>
        <tissue evidence="15">Whole body</tissue>
    </source>
</reference>
<feature type="transmembrane region" description="Helical" evidence="13">
    <location>
        <begin position="159"/>
        <end position="178"/>
    </location>
</feature>
<keyword evidence="6" id="KW-0631">Potassium channel</keyword>
<evidence type="ECO:0000313" key="15">
    <source>
        <dbReference type="EMBL" id="SOQ51983.1"/>
    </source>
</evidence>
<dbReference type="PANTHER" id="PTHR11003">
    <property type="entry name" value="POTASSIUM CHANNEL, SUBFAMILY K"/>
    <property type="match status" value="1"/>
</dbReference>
<feature type="transmembrane region" description="Helical" evidence="13">
    <location>
        <begin position="108"/>
        <end position="128"/>
    </location>
</feature>
<feature type="transmembrane region" description="Helical" evidence="13">
    <location>
        <begin position="190"/>
        <end position="208"/>
    </location>
</feature>
<dbReference type="GO" id="GO:0022841">
    <property type="term" value="F:potassium ion leak channel activity"/>
    <property type="evidence" value="ECO:0007669"/>
    <property type="project" value="TreeGrafter"/>
</dbReference>
<dbReference type="PRINTS" id="PR01333">
    <property type="entry name" value="2POREKCHANEL"/>
</dbReference>
<evidence type="ECO:0000256" key="13">
    <source>
        <dbReference type="SAM" id="Phobius"/>
    </source>
</evidence>
<comment type="subcellular location">
    <subcellularLocation>
        <location evidence="1">Membrane</location>
        <topology evidence="1">Multi-pass membrane protein</topology>
    </subcellularLocation>
</comment>
<name>A0A2H1WFY8_SPOFR</name>
<comment type="similarity">
    <text evidence="2 12">Belongs to the two pore domain potassium channel (TC 1.A.1.8) family.</text>
</comment>
<keyword evidence="9 12" id="KW-0406">Ion transport</keyword>
<dbReference type="EMBL" id="ODYU01008408">
    <property type="protein sequence ID" value="SOQ51983.1"/>
    <property type="molecule type" value="Genomic_DNA"/>
</dbReference>
<dbReference type="AlphaFoldDB" id="A0A2H1WFY8"/>
<feature type="domain" description="Potassium channel" evidence="14">
    <location>
        <begin position="76"/>
        <end position="132"/>
    </location>
</feature>
<dbReference type="GO" id="GO:0015271">
    <property type="term" value="F:outward rectifier potassium channel activity"/>
    <property type="evidence" value="ECO:0007669"/>
    <property type="project" value="TreeGrafter"/>
</dbReference>
<evidence type="ECO:0000256" key="5">
    <source>
        <dbReference type="ARBA" id="ARBA00022692"/>
    </source>
</evidence>
<feature type="transmembrane region" description="Helical" evidence="13">
    <location>
        <begin position="220"/>
        <end position="243"/>
    </location>
</feature>
<evidence type="ECO:0000256" key="12">
    <source>
        <dbReference type="RuleBase" id="RU003857"/>
    </source>
</evidence>
<dbReference type="PANTHER" id="PTHR11003:SF291">
    <property type="entry name" value="IP11374P"/>
    <property type="match status" value="1"/>
</dbReference>
<keyword evidence="4" id="KW-0633">Potassium transport</keyword>
<dbReference type="InterPro" id="IPR003280">
    <property type="entry name" value="2pore_dom_K_chnl"/>
</dbReference>
<accession>A0A2H1WFY8</accession>
<keyword evidence="7" id="KW-0630">Potassium</keyword>
<keyword evidence="8 13" id="KW-1133">Transmembrane helix</keyword>
<evidence type="ECO:0000256" key="10">
    <source>
        <dbReference type="ARBA" id="ARBA00023136"/>
    </source>
</evidence>
<dbReference type="GO" id="GO:0030322">
    <property type="term" value="P:stabilization of membrane potential"/>
    <property type="evidence" value="ECO:0007669"/>
    <property type="project" value="TreeGrafter"/>
</dbReference>
<proteinExistence type="inferred from homology"/>
<evidence type="ECO:0000259" key="14">
    <source>
        <dbReference type="Pfam" id="PF07885"/>
    </source>
</evidence>
<dbReference type="InterPro" id="IPR003092">
    <property type="entry name" value="2pore_dom_K_chnl_TASK"/>
</dbReference>
<organism evidence="15">
    <name type="scientific">Spodoptera frugiperda</name>
    <name type="common">Fall armyworm</name>
    <dbReference type="NCBI Taxonomy" id="7108"/>
    <lineage>
        <taxon>Eukaryota</taxon>
        <taxon>Metazoa</taxon>
        <taxon>Ecdysozoa</taxon>
        <taxon>Arthropoda</taxon>
        <taxon>Hexapoda</taxon>
        <taxon>Insecta</taxon>
        <taxon>Pterygota</taxon>
        <taxon>Neoptera</taxon>
        <taxon>Endopterygota</taxon>
        <taxon>Lepidoptera</taxon>
        <taxon>Glossata</taxon>
        <taxon>Ditrysia</taxon>
        <taxon>Noctuoidea</taxon>
        <taxon>Noctuidae</taxon>
        <taxon>Amphipyrinae</taxon>
        <taxon>Spodoptera</taxon>
    </lineage>
</organism>
<sequence>MKRQNVRTLSLVVCTFTYLLIGAAVFDALESETESKRWEVLSDMRNGLIRRYNITPEDYHMIEIVIIENKPHKAGPQWKFAGAFYFATVVLAMIGYGHSTPVTYGGKAFCMAYAMVGIPLGLVMFQSIGERLNKFASVVIRRAKCYLRCNTTEATEMNLMFATGMLSSIIITTGAAVFSRYEGWSYFDSFYYCFVTLTTIGFGDYVALQNDQALTSKPGYVALSLVFILFGLAVVAASINLLVLRFMTMQAEDAARDEEDKDGSRTLLPIDEHPIMGRQRSHDDQASVCSCNCLGNKQCEGGALLAAPQRPHRLHRRVSLALTPELIERASMNSKRTLLLIFVVLSLDKCVSGFFWKSSAATGLDGVKKAPRMNWPIFGIGVWCNGCPARSCEDDEAIIHGYCCGCAYSLDQLPVTCPEFLQCPLNLHGLCHDYEYMMRCCC</sequence>
<gene>
    <name evidence="15" type="ORF">SFRICE_002076</name>
</gene>
<dbReference type="Pfam" id="PF07885">
    <property type="entry name" value="Ion_trans_2"/>
    <property type="match status" value="2"/>
</dbReference>
<feature type="transmembrane region" description="Helical" evidence="13">
    <location>
        <begin position="78"/>
        <end position="96"/>
    </location>
</feature>
<dbReference type="GO" id="GO:0005886">
    <property type="term" value="C:plasma membrane"/>
    <property type="evidence" value="ECO:0007669"/>
    <property type="project" value="TreeGrafter"/>
</dbReference>
<dbReference type="Gene3D" id="1.10.287.70">
    <property type="match status" value="1"/>
</dbReference>
<evidence type="ECO:0000256" key="3">
    <source>
        <dbReference type="ARBA" id="ARBA00022448"/>
    </source>
</evidence>
<evidence type="ECO:0000256" key="9">
    <source>
        <dbReference type="ARBA" id="ARBA00023065"/>
    </source>
</evidence>
<keyword evidence="11 12" id="KW-0407">Ion channel</keyword>
<keyword evidence="10 13" id="KW-0472">Membrane</keyword>
<feature type="domain" description="Potassium channel" evidence="14">
    <location>
        <begin position="168"/>
        <end position="243"/>
    </location>
</feature>
<protein>
    <submittedName>
        <fullName evidence="15">SFRICE_002076</fullName>
    </submittedName>
</protein>
<evidence type="ECO:0000256" key="11">
    <source>
        <dbReference type="ARBA" id="ARBA00023303"/>
    </source>
</evidence>
<evidence type="ECO:0000256" key="1">
    <source>
        <dbReference type="ARBA" id="ARBA00004141"/>
    </source>
</evidence>
<dbReference type="FunFam" id="1.10.287.70:FF:000090">
    <property type="entry name" value="two pore potassium channel protein sup-9"/>
    <property type="match status" value="1"/>
</dbReference>
<evidence type="ECO:0000256" key="4">
    <source>
        <dbReference type="ARBA" id="ARBA00022538"/>
    </source>
</evidence>
<keyword evidence="5 12" id="KW-0812">Transmembrane</keyword>
<evidence type="ECO:0000256" key="7">
    <source>
        <dbReference type="ARBA" id="ARBA00022958"/>
    </source>
</evidence>
<dbReference type="InterPro" id="IPR013099">
    <property type="entry name" value="K_chnl_dom"/>
</dbReference>
<evidence type="ECO:0000256" key="6">
    <source>
        <dbReference type="ARBA" id="ARBA00022826"/>
    </source>
</evidence>
<dbReference type="PRINTS" id="PR01095">
    <property type="entry name" value="TASKCHANNEL"/>
</dbReference>